<feature type="domain" description="DNA methylase N-4/N-6" evidence="10">
    <location>
        <begin position="26"/>
        <end position="324"/>
    </location>
</feature>
<keyword evidence="6" id="KW-0238">DNA-binding</keyword>
<keyword evidence="4" id="KW-0949">S-adenosyl-L-methionine</keyword>
<evidence type="ECO:0000256" key="4">
    <source>
        <dbReference type="ARBA" id="ARBA00022691"/>
    </source>
</evidence>
<dbReference type="InterPro" id="IPR029063">
    <property type="entry name" value="SAM-dependent_MTases_sf"/>
</dbReference>
<reference evidence="12" key="1">
    <citation type="journal article" date="2019" name="Int. J. Syst. Evol. Microbiol.">
        <title>The Global Catalogue of Microorganisms (GCM) 10K type strain sequencing project: providing services to taxonomists for standard genome sequencing and annotation.</title>
        <authorList>
            <consortium name="The Broad Institute Genomics Platform"/>
            <consortium name="The Broad Institute Genome Sequencing Center for Infectious Disease"/>
            <person name="Wu L."/>
            <person name="Ma J."/>
        </authorList>
    </citation>
    <scope>NUCLEOTIDE SEQUENCE [LARGE SCALE GENOMIC DNA]</scope>
    <source>
        <strain evidence="12">JCM 13250</strain>
    </source>
</reference>
<evidence type="ECO:0000256" key="8">
    <source>
        <dbReference type="RuleBase" id="RU362026"/>
    </source>
</evidence>
<dbReference type="Pfam" id="PF01555">
    <property type="entry name" value="N6_N4_Mtase"/>
    <property type="match status" value="1"/>
</dbReference>
<sequence>MTLLPRNTILQGDALEQLAELPPGSIDCVITSPPYYALRDYGRDGQLGLEPTIDGWVANLRRVFAELARVIKPTGAAWLNLGDSYSRHDRYGVPAKGLLLGPERVLLALAADGWLVRNKVVWIKPNPQPSSVTDRLTCAYEVVYLLVRSRSRYFFDLDAVREPHRSTRSKRARPGSARPPGWAGPLAGSQEGLRRPRSVDMPGHILGKNPTDAWVIAPSAFRGGHFATFPEALVRRPLLATCPEAVCTACGEPWRRRTTRTRDYSDGERPGLGPLVPCGCGAPTAPGVVLDPFAGSGTVAIVARRHGRDYLGIELNPDYVRLAEDRIGRADSQGP</sequence>
<dbReference type="Proteomes" id="UP001500218">
    <property type="component" value="Unassembled WGS sequence"/>
</dbReference>
<keyword evidence="2" id="KW-0489">Methyltransferase</keyword>
<organism evidence="11 12">
    <name type="scientific">Luedemannella flava</name>
    <dbReference type="NCBI Taxonomy" id="349316"/>
    <lineage>
        <taxon>Bacteria</taxon>
        <taxon>Bacillati</taxon>
        <taxon>Actinomycetota</taxon>
        <taxon>Actinomycetes</taxon>
        <taxon>Micromonosporales</taxon>
        <taxon>Micromonosporaceae</taxon>
        <taxon>Luedemannella</taxon>
    </lineage>
</organism>
<dbReference type="Gene3D" id="3.40.50.150">
    <property type="entry name" value="Vaccinia Virus protein VP39"/>
    <property type="match status" value="1"/>
</dbReference>
<dbReference type="SUPFAM" id="SSF53335">
    <property type="entry name" value="S-adenosyl-L-methionine-dependent methyltransferases"/>
    <property type="match status" value="1"/>
</dbReference>
<evidence type="ECO:0000256" key="3">
    <source>
        <dbReference type="ARBA" id="ARBA00022679"/>
    </source>
</evidence>
<dbReference type="CDD" id="cd02440">
    <property type="entry name" value="AdoMet_MTases"/>
    <property type="match status" value="1"/>
</dbReference>
<comment type="caution">
    <text evidence="11">The sequence shown here is derived from an EMBL/GenBank/DDBJ whole genome shotgun (WGS) entry which is preliminary data.</text>
</comment>
<dbReference type="EMBL" id="BAAALT010000039">
    <property type="protein sequence ID" value="GAA1795235.1"/>
    <property type="molecule type" value="Genomic_DNA"/>
</dbReference>
<keyword evidence="3" id="KW-0808">Transferase</keyword>
<dbReference type="InterPro" id="IPR002941">
    <property type="entry name" value="DNA_methylase_N4/N6"/>
</dbReference>
<name>A0ABP4XUH0_9ACTN</name>
<evidence type="ECO:0000256" key="1">
    <source>
        <dbReference type="ARBA" id="ARBA00010203"/>
    </source>
</evidence>
<evidence type="ECO:0000259" key="10">
    <source>
        <dbReference type="Pfam" id="PF01555"/>
    </source>
</evidence>
<keyword evidence="12" id="KW-1185">Reference proteome</keyword>
<dbReference type="InterPro" id="IPR017985">
    <property type="entry name" value="MeTrfase_CN4_CS"/>
</dbReference>
<evidence type="ECO:0000256" key="7">
    <source>
        <dbReference type="ARBA" id="ARBA00049120"/>
    </source>
</evidence>
<accession>A0ABP4XUH0</accession>
<gene>
    <name evidence="11" type="ORF">GCM10009682_16220</name>
</gene>
<evidence type="ECO:0000313" key="11">
    <source>
        <dbReference type="EMBL" id="GAA1795235.1"/>
    </source>
</evidence>
<dbReference type="EC" id="2.1.1.-" evidence="8"/>
<feature type="region of interest" description="Disordered" evidence="9">
    <location>
        <begin position="165"/>
        <end position="195"/>
    </location>
</feature>
<dbReference type="RefSeq" id="WP_344127948.1">
    <property type="nucleotide sequence ID" value="NZ_BAAALT010000039.1"/>
</dbReference>
<proteinExistence type="inferred from homology"/>
<evidence type="ECO:0000256" key="6">
    <source>
        <dbReference type="ARBA" id="ARBA00023125"/>
    </source>
</evidence>
<dbReference type="InterPro" id="IPR001091">
    <property type="entry name" value="RM_Methyltransferase"/>
</dbReference>
<comment type="similarity">
    <text evidence="1">Belongs to the N(4)/N(6)-methyltransferase family. N(4) subfamily.</text>
</comment>
<comment type="catalytic activity">
    <reaction evidence="7">
        <text>a 2'-deoxycytidine in DNA + S-adenosyl-L-methionine = an N(4)-methyl-2'-deoxycytidine in DNA + S-adenosyl-L-homocysteine + H(+)</text>
        <dbReference type="Rhea" id="RHEA:16857"/>
        <dbReference type="Rhea" id="RHEA-COMP:11369"/>
        <dbReference type="Rhea" id="RHEA-COMP:13674"/>
        <dbReference type="ChEBI" id="CHEBI:15378"/>
        <dbReference type="ChEBI" id="CHEBI:57856"/>
        <dbReference type="ChEBI" id="CHEBI:59789"/>
        <dbReference type="ChEBI" id="CHEBI:85452"/>
        <dbReference type="ChEBI" id="CHEBI:137933"/>
        <dbReference type="EC" id="2.1.1.113"/>
    </reaction>
</comment>
<dbReference type="PRINTS" id="PR00508">
    <property type="entry name" value="S21N4MTFRASE"/>
</dbReference>
<dbReference type="PROSITE" id="PS00093">
    <property type="entry name" value="N4_MTASE"/>
    <property type="match status" value="1"/>
</dbReference>
<evidence type="ECO:0000313" key="12">
    <source>
        <dbReference type="Proteomes" id="UP001500218"/>
    </source>
</evidence>
<evidence type="ECO:0000256" key="2">
    <source>
        <dbReference type="ARBA" id="ARBA00022603"/>
    </source>
</evidence>
<keyword evidence="5" id="KW-0680">Restriction system</keyword>
<evidence type="ECO:0000256" key="5">
    <source>
        <dbReference type="ARBA" id="ARBA00022747"/>
    </source>
</evidence>
<evidence type="ECO:0000256" key="9">
    <source>
        <dbReference type="SAM" id="MobiDB-lite"/>
    </source>
</evidence>
<protein>
    <recommendedName>
        <fullName evidence="8">Methyltransferase</fullName>
        <ecNumber evidence="8">2.1.1.-</ecNumber>
    </recommendedName>
</protein>